<comment type="similarity">
    <text evidence="1">Belongs to the ros/MucR family.</text>
</comment>
<dbReference type="AlphaFoldDB" id="A0A558QSR2"/>
<dbReference type="InterPro" id="IPR008807">
    <property type="entry name" value="ROS_MUCR"/>
</dbReference>
<comment type="caution">
    <text evidence="3">The sequence shown here is derived from an EMBL/GenBank/DDBJ whole genome shotgun (WGS) entry which is preliminary data.</text>
</comment>
<dbReference type="RefSeq" id="WP_145155535.1">
    <property type="nucleotide sequence ID" value="NZ_VNIM01000137.1"/>
</dbReference>
<evidence type="ECO:0000256" key="2">
    <source>
        <dbReference type="SAM" id="MobiDB-lite"/>
    </source>
</evidence>
<accession>A0A558QSR2</accession>
<reference evidence="3 4" key="1">
    <citation type="submission" date="2019-07" db="EMBL/GenBank/DDBJ databases">
        <title>Sphingomonas solaris sp. nov., isolated from a solar panel from Boston, Massachusetts.</title>
        <authorList>
            <person name="Tanner K."/>
            <person name="Pascual J."/>
            <person name="Mancuso C."/>
            <person name="Pereto J."/>
            <person name="Khalil A."/>
            <person name="Vilanova C."/>
        </authorList>
    </citation>
    <scope>NUCLEOTIDE SEQUENCE [LARGE SCALE GENOMIC DNA]</scope>
    <source>
        <strain evidence="3 4">R4DWN</strain>
    </source>
</reference>
<protein>
    <submittedName>
        <fullName evidence="3">MucR family transcriptional regulator</fullName>
    </submittedName>
</protein>
<dbReference type="EMBL" id="VNIM01000137">
    <property type="protein sequence ID" value="TVV70183.1"/>
    <property type="molecule type" value="Genomic_DNA"/>
</dbReference>
<keyword evidence="4" id="KW-1185">Reference proteome</keyword>
<feature type="region of interest" description="Disordered" evidence="2">
    <location>
        <begin position="135"/>
        <end position="201"/>
    </location>
</feature>
<evidence type="ECO:0000256" key="1">
    <source>
        <dbReference type="ARBA" id="ARBA00007031"/>
    </source>
</evidence>
<dbReference type="GO" id="GO:0006355">
    <property type="term" value="P:regulation of DNA-templated transcription"/>
    <property type="evidence" value="ECO:0007669"/>
    <property type="project" value="InterPro"/>
</dbReference>
<name>A0A558QSR2_9SPHN</name>
<organism evidence="3 4">
    <name type="scientific">Alterirhizorhabdus solaris</name>
    <dbReference type="NCBI Taxonomy" id="2529389"/>
    <lineage>
        <taxon>Bacteria</taxon>
        <taxon>Pseudomonadati</taxon>
        <taxon>Pseudomonadota</taxon>
        <taxon>Alphaproteobacteria</taxon>
        <taxon>Sphingomonadales</taxon>
        <taxon>Rhizorhabdaceae</taxon>
        <taxon>Alterirhizorhabdus</taxon>
    </lineage>
</organism>
<gene>
    <name evidence="3" type="ORF">FOY91_19680</name>
</gene>
<dbReference type="OrthoDB" id="9809693at2"/>
<dbReference type="Gene3D" id="1.10.10.1550">
    <property type="entry name" value="ROS/MUCR transcriptional regulator protein"/>
    <property type="match status" value="1"/>
</dbReference>
<dbReference type="GO" id="GO:0008270">
    <property type="term" value="F:zinc ion binding"/>
    <property type="evidence" value="ECO:0007669"/>
    <property type="project" value="InterPro"/>
</dbReference>
<proteinExistence type="inferred from homology"/>
<sequence length="201" mass="21534">MSENDNTAAEFLSLTTDIVAAHVGNNRVGTDELPQLIAAVHDALAGLGAPTAPEPAKQEPAVSVRASVKADYIVCLEDGKKLKMLKRYLRTNYDMSPDDYRHKWGLPSDYPMVAPNYAEKRRTLAHSIGLGRKPAAQAPVADEAEVPAEELTQAEAPAEKPRRGRPPKSEAAASAKPPARKAGPKKLKGAEAFAKVHGEPN</sequence>
<dbReference type="GO" id="GO:0003677">
    <property type="term" value="F:DNA binding"/>
    <property type="evidence" value="ECO:0007669"/>
    <property type="project" value="InterPro"/>
</dbReference>
<dbReference type="Proteomes" id="UP000318681">
    <property type="component" value="Unassembled WGS sequence"/>
</dbReference>
<feature type="compositionally biased region" description="Basic residues" evidence="2">
    <location>
        <begin position="178"/>
        <end position="187"/>
    </location>
</feature>
<dbReference type="InterPro" id="IPR041920">
    <property type="entry name" value="ROS/MUCR_sf"/>
</dbReference>
<evidence type="ECO:0000313" key="4">
    <source>
        <dbReference type="Proteomes" id="UP000318681"/>
    </source>
</evidence>
<evidence type="ECO:0000313" key="3">
    <source>
        <dbReference type="EMBL" id="TVV70183.1"/>
    </source>
</evidence>
<dbReference type="Pfam" id="PF05443">
    <property type="entry name" value="ROS_MUCR"/>
    <property type="match status" value="1"/>
</dbReference>